<feature type="transmembrane region" description="Helical" evidence="6">
    <location>
        <begin position="423"/>
        <end position="441"/>
    </location>
</feature>
<dbReference type="Pfam" id="PF06609">
    <property type="entry name" value="TRI12"/>
    <property type="match status" value="1"/>
</dbReference>
<dbReference type="GO" id="GO:0005886">
    <property type="term" value="C:plasma membrane"/>
    <property type="evidence" value="ECO:0007669"/>
    <property type="project" value="TreeGrafter"/>
</dbReference>
<dbReference type="PANTHER" id="PTHR23501">
    <property type="entry name" value="MAJOR FACILITATOR SUPERFAMILY"/>
    <property type="match status" value="1"/>
</dbReference>
<keyword evidence="3 6" id="KW-0812">Transmembrane</keyword>
<evidence type="ECO:0000313" key="8">
    <source>
        <dbReference type="EMBL" id="USW47215.1"/>
    </source>
</evidence>
<feature type="transmembrane region" description="Helical" evidence="6">
    <location>
        <begin position="218"/>
        <end position="239"/>
    </location>
</feature>
<dbReference type="OrthoDB" id="4161376at2759"/>
<comment type="subcellular location">
    <subcellularLocation>
        <location evidence="1">Membrane</location>
        <topology evidence="1">Multi-pass membrane protein</topology>
    </subcellularLocation>
</comment>
<dbReference type="EMBL" id="CP099418">
    <property type="protein sequence ID" value="USW47215.1"/>
    <property type="molecule type" value="Genomic_DNA"/>
</dbReference>
<feature type="transmembrane region" description="Helical" evidence="6">
    <location>
        <begin position="551"/>
        <end position="571"/>
    </location>
</feature>
<dbReference type="InterPro" id="IPR010573">
    <property type="entry name" value="MFS_Str1/Tri12-like"/>
</dbReference>
<feature type="transmembrane region" description="Helical" evidence="6">
    <location>
        <begin position="103"/>
        <end position="123"/>
    </location>
</feature>
<keyword evidence="4 6" id="KW-1133">Transmembrane helix</keyword>
<feature type="transmembrane region" description="Helical" evidence="6">
    <location>
        <begin position="291"/>
        <end position="308"/>
    </location>
</feature>
<feature type="transmembrane region" description="Helical" evidence="6">
    <location>
        <begin position="453"/>
        <end position="479"/>
    </location>
</feature>
<feature type="transmembrane region" description="Helical" evidence="6">
    <location>
        <begin position="370"/>
        <end position="390"/>
    </location>
</feature>
<feature type="transmembrane region" description="Helical" evidence="6">
    <location>
        <begin position="189"/>
        <end position="212"/>
    </location>
</feature>
<dbReference type="FunFam" id="1.20.1250.20:FF:000784">
    <property type="entry name" value="MFS drug efflux pump"/>
    <property type="match status" value="1"/>
</dbReference>
<evidence type="ECO:0000256" key="6">
    <source>
        <dbReference type="SAM" id="Phobius"/>
    </source>
</evidence>
<dbReference type="SUPFAM" id="SSF103473">
    <property type="entry name" value="MFS general substrate transporter"/>
    <property type="match status" value="1"/>
</dbReference>
<organism evidence="8 9">
    <name type="scientific">Septoria linicola</name>
    <dbReference type="NCBI Taxonomy" id="215465"/>
    <lineage>
        <taxon>Eukaryota</taxon>
        <taxon>Fungi</taxon>
        <taxon>Dikarya</taxon>
        <taxon>Ascomycota</taxon>
        <taxon>Pezizomycotina</taxon>
        <taxon>Dothideomycetes</taxon>
        <taxon>Dothideomycetidae</taxon>
        <taxon>Mycosphaerellales</taxon>
        <taxon>Mycosphaerellaceae</taxon>
        <taxon>Septoria</taxon>
    </lineage>
</organism>
<dbReference type="Gene3D" id="1.20.1250.20">
    <property type="entry name" value="MFS general substrate transporter like domains"/>
    <property type="match status" value="1"/>
</dbReference>
<keyword evidence="2" id="KW-0813">Transport</keyword>
<keyword evidence="9" id="KW-1185">Reference proteome</keyword>
<gene>
    <name evidence="8" type="ORF">Slin15195_G005340</name>
</gene>
<reference evidence="8" key="1">
    <citation type="submission" date="2022-06" db="EMBL/GenBank/DDBJ databases">
        <title>Complete genome sequences of two strains of the flax pathogen Septoria linicola.</title>
        <authorList>
            <person name="Lapalu N."/>
            <person name="Simon A."/>
            <person name="Demenou B."/>
            <person name="Paumier D."/>
            <person name="Guillot M.-P."/>
            <person name="Gout L."/>
            <person name="Valade R."/>
        </authorList>
    </citation>
    <scope>NUCLEOTIDE SEQUENCE</scope>
    <source>
        <strain evidence="8">SE15195</strain>
    </source>
</reference>
<feature type="transmembrane region" description="Helical" evidence="6">
    <location>
        <begin position="67"/>
        <end position="91"/>
    </location>
</feature>
<feature type="transmembrane region" description="Helical" evidence="6">
    <location>
        <begin position="130"/>
        <end position="150"/>
    </location>
</feature>
<evidence type="ECO:0000256" key="1">
    <source>
        <dbReference type="ARBA" id="ARBA00004141"/>
    </source>
</evidence>
<proteinExistence type="predicted"/>
<dbReference type="PROSITE" id="PS50850">
    <property type="entry name" value="MFS"/>
    <property type="match status" value="1"/>
</dbReference>
<feature type="transmembrane region" description="Helical" evidence="6">
    <location>
        <begin position="156"/>
        <end position="177"/>
    </location>
</feature>
<accession>A0A9Q9AIS6</accession>
<evidence type="ECO:0000313" key="9">
    <source>
        <dbReference type="Proteomes" id="UP001056384"/>
    </source>
</evidence>
<dbReference type="Proteomes" id="UP001056384">
    <property type="component" value="Chromosome 1"/>
</dbReference>
<dbReference type="InterPro" id="IPR020846">
    <property type="entry name" value="MFS_dom"/>
</dbReference>
<evidence type="ECO:0000259" key="7">
    <source>
        <dbReference type="PROSITE" id="PS50850"/>
    </source>
</evidence>
<keyword evidence="5 6" id="KW-0472">Membrane</keyword>
<evidence type="ECO:0000256" key="5">
    <source>
        <dbReference type="ARBA" id="ARBA00023136"/>
    </source>
</evidence>
<dbReference type="InterPro" id="IPR036259">
    <property type="entry name" value="MFS_trans_sf"/>
</dbReference>
<feature type="transmembrane region" description="Helical" evidence="6">
    <location>
        <begin position="328"/>
        <end position="350"/>
    </location>
</feature>
<feature type="transmembrane region" description="Helical" evidence="6">
    <location>
        <begin position="260"/>
        <end position="279"/>
    </location>
</feature>
<dbReference type="GO" id="GO:0022857">
    <property type="term" value="F:transmembrane transporter activity"/>
    <property type="evidence" value="ECO:0007669"/>
    <property type="project" value="InterPro"/>
</dbReference>
<name>A0A9Q9AIS6_9PEZI</name>
<feature type="domain" description="Major facilitator superfamily (MFS) profile" evidence="7">
    <location>
        <begin position="64"/>
        <end position="576"/>
    </location>
</feature>
<dbReference type="PANTHER" id="PTHR23501:SF109">
    <property type="entry name" value="MAJOR FACILITATOR SUPERFAMILY (MFS) PROFILE DOMAIN-CONTAINING PROTEIN-RELATED"/>
    <property type="match status" value="1"/>
</dbReference>
<evidence type="ECO:0000256" key="4">
    <source>
        <dbReference type="ARBA" id="ARBA00022989"/>
    </source>
</evidence>
<dbReference type="AlphaFoldDB" id="A0A9Q9AIS6"/>
<protein>
    <submittedName>
        <fullName evidence="8">Major facilitator transporter Str1/Tri12, major facilitator superfamily</fullName>
    </submittedName>
</protein>
<sequence length="586" mass="63727">MTDKDSNNNSEMSWIARIEEKAETTHIERIHTNDYAGEKEHCETDSHGDEAGLHHEGPMTFARMMSLVAMAFLWTGSQIPVYLFGAVPPYIYRDIGGVDRWVWFVLANLLSLAAVCPFVGSLSDLVGRRWVSIVGASFLVVAMIICSTVHDMNYFICGMVFAGVGAGINELTALAVTSELAPTAQRGKYVAVLIFTILPFLPSVLIGQLIAYHSTWRWLGLICGVWAFIGLVMVVIFYHPPPRVNSQGMTTRETLQQIDYIGGILSVGGMLLFMMGMQWGGYQYSWDSAHVLAPLILGIFMIAGFLVWEGYYAPYPMFPRRLRQDPRILTLTLVITFISGSNFFSIQMFWPTQAFNVYGHDPVGVGIRGLPVSFGVLGGAVIVLWLLSVLRGHNRELMIASTILMTAGCGSLACARVDNLSTLWGLLFVAGLGIGGILVPASIITTIICPDDLIATVAALTLAIRVIGGSIGYCVYYNVFVSKFTVKAVSHIGGYMAAELNASQALISEVIELTGASLIEEIRDLPGVAGVPGAWEAIILAGQTAYAESYVYVYLVSIAFGVISIVAAFFLGDISKYMDDHVAVVM</sequence>
<evidence type="ECO:0000256" key="2">
    <source>
        <dbReference type="ARBA" id="ARBA00022448"/>
    </source>
</evidence>
<evidence type="ECO:0000256" key="3">
    <source>
        <dbReference type="ARBA" id="ARBA00022692"/>
    </source>
</evidence>